<dbReference type="EMBL" id="CM047742">
    <property type="protein sequence ID" value="KAJ0034656.1"/>
    <property type="molecule type" value="Genomic_DNA"/>
</dbReference>
<evidence type="ECO:0000313" key="2">
    <source>
        <dbReference type="Proteomes" id="UP001163603"/>
    </source>
</evidence>
<sequence length="831" mass="93350">MLWQNNSWLAITLIIGIFVVFGDDFYTVEGKPYRILMDTDVDTDDFFGLLYLLKLNRSEFKLEGNTTAGYCRYRQAIPVGLRGRLDIDSNFGIRKRFLPQGSRSYLPLRQHTAQQVLIDKVSAGPITIIMTGAHTNIAIFLMKNPHLRKNIEHIYVMGGGVRYRNPTGCCPQNASTSCQPRQCGDPGNLNTGYTSNPYAEFNIFGDPFAAYQVFHSGIPVTLVPLDATNTIPISEKFYEVFEQSQSTYEAQYCFQSLKMVRDTWLDDRFYMSYFMWDSFTSGVAVSIMRNSHKNNGQNEFAEMEYMNVTVVTSNKPYGISDGSNPFFDRRIVPKFNLKKGGVHSGHVQTGLRDPFCIVKNGKGKCKDGYTEEVNSSDAVRILVATKAKPSQDAGSKLNREFYQSFLDVLNHSQHSGRFNFTTQFPYYKEVFYKPKFGAKKLGKPVVFDMDMSAGDFLALFYLLKVPVEVINLKAIIVSPTGWANAATIDAVYDLLHMMGRDDITVGLGDVFAMNQSDPHVTSVGDCKYAKAIPQGSGGFLDSDTLYGLARDMPRSPRRYTAENSVKYGAPRDTDHPELRQPLALEIWDSIAQTLDPGSKITILTNGPLTNLANIISSRENSTSLIQDVYVVGGHISLDYKDTGNVFSIPSNKYAEFNMFLDPSAANRVFKSALNITLIPLGIQRKVSSFPSVLRSLHLTNRTPETGFARHLLSRLYRLQRTHHRYSHMDTFLGEILGAVVLAHDYSSLNPMFKVKSIRVFAEGVESKDGQILVDGKQGKLVKVLDNLDAMAYYNIFAYRLGNKKQSAVIGSFDEQRRIWRTKPKNKTGILT</sequence>
<protein>
    <submittedName>
        <fullName evidence="1">Uncharacterized protein</fullName>
    </submittedName>
</protein>
<dbReference type="Proteomes" id="UP001163603">
    <property type="component" value="Chromosome 7"/>
</dbReference>
<comment type="caution">
    <text evidence="1">The sequence shown here is derived from an EMBL/GenBank/DDBJ whole genome shotgun (WGS) entry which is preliminary data.</text>
</comment>
<reference evidence="2" key="1">
    <citation type="journal article" date="2023" name="G3 (Bethesda)">
        <title>Genome assembly and association tests identify interacting loci associated with vigor, precocity, and sex in interspecific pistachio rootstocks.</title>
        <authorList>
            <person name="Palmer W."/>
            <person name="Jacygrad E."/>
            <person name="Sagayaradj S."/>
            <person name="Cavanaugh K."/>
            <person name="Han R."/>
            <person name="Bertier L."/>
            <person name="Beede B."/>
            <person name="Kafkas S."/>
            <person name="Golino D."/>
            <person name="Preece J."/>
            <person name="Michelmore R."/>
        </authorList>
    </citation>
    <scope>NUCLEOTIDE SEQUENCE [LARGE SCALE GENOMIC DNA]</scope>
</reference>
<name>A0ACC0YCU3_9ROSI</name>
<proteinExistence type="predicted"/>
<accession>A0ACC0YCU3</accession>
<organism evidence="1 2">
    <name type="scientific">Pistacia integerrima</name>
    <dbReference type="NCBI Taxonomy" id="434235"/>
    <lineage>
        <taxon>Eukaryota</taxon>
        <taxon>Viridiplantae</taxon>
        <taxon>Streptophyta</taxon>
        <taxon>Embryophyta</taxon>
        <taxon>Tracheophyta</taxon>
        <taxon>Spermatophyta</taxon>
        <taxon>Magnoliopsida</taxon>
        <taxon>eudicotyledons</taxon>
        <taxon>Gunneridae</taxon>
        <taxon>Pentapetalae</taxon>
        <taxon>rosids</taxon>
        <taxon>malvids</taxon>
        <taxon>Sapindales</taxon>
        <taxon>Anacardiaceae</taxon>
        <taxon>Pistacia</taxon>
    </lineage>
</organism>
<evidence type="ECO:0000313" key="1">
    <source>
        <dbReference type="EMBL" id="KAJ0034656.1"/>
    </source>
</evidence>
<gene>
    <name evidence="1" type="ORF">Pint_24991</name>
</gene>
<keyword evidence="2" id="KW-1185">Reference proteome</keyword>